<organism evidence="1 2">
    <name type="scientific">Choristoneura fumiferana</name>
    <name type="common">Spruce budworm moth</name>
    <name type="synonym">Archips fumiferana</name>
    <dbReference type="NCBI Taxonomy" id="7141"/>
    <lineage>
        <taxon>Eukaryota</taxon>
        <taxon>Metazoa</taxon>
        <taxon>Ecdysozoa</taxon>
        <taxon>Arthropoda</taxon>
        <taxon>Hexapoda</taxon>
        <taxon>Insecta</taxon>
        <taxon>Pterygota</taxon>
        <taxon>Neoptera</taxon>
        <taxon>Endopterygota</taxon>
        <taxon>Lepidoptera</taxon>
        <taxon>Glossata</taxon>
        <taxon>Ditrysia</taxon>
        <taxon>Tortricoidea</taxon>
        <taxon>Tortricidae</taxon>
        <taxon>Tortricinae</taxon>
        <taxon>Choristoneura</taxon>
    </lineage>
</organism>
<proteinExistence type="predicted"/>
<accession>A0ACC0KEJ9</accession>
<sequence>MPGAGAGRSSGKRLKAARAPADSQGHEFADLRDNREQRATFNLNKGRWWSFDSNGFRWRKAKKLGRLKVEMLEMLESCNAQTIAVTFV</sequence>
<evidence type="ECO:0000313" key="1">
    <source>
        <dbReference type="EMBL" id="KAI8434537.1"/>
    </source>
</evidence>
<comment type="caution">
    <text evidence="1">The sequence shown here is derived from an EMBL/GenBank/DDBJ whole genome shotgun (WGS) entry which is preliminary data.</text>
</comment>
<gene>
    <name evidence="1" type="ORF">MSG28_012534</name>
</gene>
<protein>
    <submittedName>
        <fullName evidence="1">Uncharacterized protein</fullName>
    </submittedName>
</protein>
<evidence type="ECO:0000313" key="2">
    <source>
        <dbReference type="Proteomes" id="UP001064048"/>
    </source>
</evidence>
<dbReference type="EMBL" id="CM046121">
    <property type="protein sequence ID" value="KAI8434537.1"/>
    <property type="molecule type" value="Genomic_DNA"/>
</dbReference>
<name>A0ACC0KEJ9_CHOFU</name>
<keyword evidence="2" id="KW-1185">Reference proteome</keyword>
<dbReference type="Proteomes" id="UP001064048">
    <property type="component" value="Chromosome 21"/>
</dbReference>
<reference evidence="1 2" key="1">
    <citation type="journal article" date="2022" name="Genome Biol. Evol.">
        <title>The Spruce Budworm Genome: Reconstructing the Evolutionary History of Antifreeze Proteins.</title>
        <authorList>
            <person name="Beliveau C."/>
            <person name="Gagne P."/>
            <person name="Picq S."/>
            <person name="Vernygora O."/>
            <person name="Keeling C.I."/>
            <person name="Pinkney K."/>
            <person name="Doucet D."/>
            <person name="Wen F."/>
            <person name="Johnston J.S."/>
            <person name="Maaroufi H."/>
            <person name="Boyle B."/>
            <person name="Laroche J."/>
            <person name="Dewar K."/>
            <person name="Juretic N."/>
            <person name="Blackburn G."/>
            <person name="Nisole A."/>
            <person name="Brunet B."/>
            <person name="Brandao M."/>
            <person name="Lumley L."/>
            <person name="Duan J."/>
            <person name="Quan G."/>
            <person name="Lucarotti C.J."/>
            <person name="Roe A.D."/>
            <person name="Sperling F.A.H."/>
            <person name="Levesque R.C."/>
            <person name="Cusson M."/>
        </authorList>
    </citation>
    <scope>NUCLEOTIDE SEQUENCE [LARGE SCALE GENOMIC DNA]</scope>
    <source>
        <strain evidence="1">Glfc:IPQL:Cfum</strain>
    </source>
</reference>